<evidence type="ECO:0000313" key="3">
    <source>
        <dbReference type="Proteomes" id="UP000199495"/>
    </source>
</evidence>
<evidence type="ECO:0000256" key="1">
    <source>
        <dbReference type="SAM" id="SignalP"/>
    </source>
</evidence>
<protein>
    <submittedName>
        <fullName evidence="2">Uncharacterized protein</fullName>
    </submittedName>
</protein>
<sequence>MLVFDRSALTGAVCISIAVLLSATSIANAQEEAAAPAQPQIDVEQVLVDLDALIHATRATTRCALYDEQIDYLTPLEQVGASVRLNELTSILEGRLDDLADRVAMMGNEATALPCGDDALVPYMTFGQQIGRDVIDIAMRAWREIEIANCSYFADDDFMAAVDRAQEAADTAIIEGAENRQDYIEQQADVWVGIFSSSCANLYFDPVTTLPGQIALALPTP</sequence>
<accession>A0A1G7WH75</accession>
<organism evidence="2 3">
    <name type="scientific">Pelagibacterium luteolum</name>
    <dbReference type="NCBI Taxonomy" id="440168"/>
    <lineage>
        <taxon>Bacteria</taxon>
        <taxon>Pseudomonadati</taxon>
        <taxon>Pseudomonadota</taxon>
        <taxon>Alphaproteobacteria</taxon>
        <taxon>Hyphomicrobiales</taxon>
        <taxon>Devosiaceae</taxon>
        <taxon>Pelagibacterium</taxon>
    </lineage>
</organism>
<proteinExistence type="predicted"/>
<feature type="chain" id="PRO_5011438038" evidence="1">
    <location>
        <begin position="30"/>
        <end position="221"/>
    </location>
</feature>
<feature type="signal peptide" evidence="1">
    <location>
        <begin position="1"/>
        <end position="29"/>
    </location>
</feature>
<dbReference type="AlphaFoldDB" id="A0A1G7WH75"/>
<evidence type="ECO:0000313" key="2">
    <source>
        <dbReference type="EMBL" id="SDG71367.1"/>
    </source>
</evidence>
<reference evidence="2 3" key="1">
    <citation type="submission" date="2016-10" db="EMBL/GenBank/DDBJ databases">
        <authorList>
            <person name="de Groot N.N."/>
        </authorList>
    </citation>
    <scope>NUCLEOTIDE SEQUENCE [LARGE SCALE GENOMIC DNA]</scope>
    <source>
        <strain evidence="2 3">CGMCC 1.10267</strain>
    </source>
</reference>
<name>A0A1G7WH75_9HYPH</name>
<keyword evidence="1" id="KW-0732">Signal</keyword>
<keyword evidence="3" id="KW-1185">Reference proteome</keyword>
<dbReference type="Proteomes" id="UP000199495">
    <property type="component" value="Unassembled WGS sequence"/>
</dbReference>
<dbReference type="EMBL" id="FNCS01000006">
    <property type="protein sequence ID" value="SDG71367.1"/>
    <property type="molecule type" value="Genomic_DNA"/>
</dbReference>
<gene>
    <name evidence="2" type="ORF">SAMN04487974_106163</name>
</gene>